<reference evidence="1" key="2">
    <citation type="submission" date="2025-08" db="UniProtKB">
        <authorList>
            <consortium name="RefSeq"/>
        </authorList>
    </citation>
    <scope>IDENTIFICATION</scope>
</reference>
<organism evidence="1">
    <name type="scientific">Aspergillus niger</name>
    <dbReference type="NCBI Taxonomy" id="5061"/>
    <lineage>
        <taxon>Eukaryota</taxon>
        <taxon>Fungi</taxon>
        <taxon>Dikarya</taxon>
        <taxon>Ascomycota</taxon>
        <taxon>Pezizomycotina</taxon>
        <taxon>Eurotiomycetes</taxon>
        <taxon>Eurotiomycetidae</taxon>
        <taxon>Eurotiales</taxon>
        <taxon>Aspergillaceae</taxon>
        <taxon>Aspergillus</taxon>
        <taxon>Aspergillus subgen. Circumdati</taxon>
    </lineage>
</organism>
<dbReference type="KEGG" id="ang:An11g01230"/>
<evidence type="ECO:0000313" key="1">
    <source>
        <dbReference type="RefSeq" id="XP_059604254.1"/>
    </source>
</evidence>
<accession>A0AAJ8BUU6</accession>
<dbReference type="AlphaFoldDB" id="A0AAJ8BUU6"/>
<reference evidence="1" key="1">
    <citation type="submission" date="2025-02" db="EMBL/GenBank/DDBJ databases">
        <authorList>
            <consortium name="NCBI Genome Project"/>
        </authorList>
    </citation>
    <scope>NUCLEOTIDE SEQUENCE</scope>
</reference>
<proteinExistence type="predicted"/>
<sequence>MPRIAVPLNGASTLFFMVSRLDNDSDRPLAACMAYRAIPENHLSGFSPTETNSYGYTIKCTPIPLLKDYETRMIPLTFSRPPESPRPGILSTPQSSHAKCGGRLKISANTAFACARTTLVNAEFFIRPYSVWTFTKSLLPLSLEPEILRLLANTTNTLEGRINRIADLCMVIVGRLLGPLVLPGHLNLATEPVNLRVESRLLMRPAGGCSLRPINRSVAGIRRNGQQAAAVFADSGL</sequence>
<dbReference type="RefSeq" id="XP_059604254.1">
    <property type="nucleotide sequence ID" value="XM_059750051.1"/>
</dbReference>
<protein>
    <submittedName>
        <fullName evidence="1">Uncharacterized protein</fullName>
    </submittedName>
</protein>
<dbReference type="VEuPathDB" id="FungiDB:An11g01230"/>
<dbReference type="GeneID" id="84592188"/>
<name>A0AAJ8BUU6_ASPNG</name>
<gene>
    <name evidence="1" type="ORF">An11g01230</name>
</gene>